<accession>D5RQJ1</accession>
<evidence type="ECO:0000313" key="4">
    <source>
        <dbReference type="Proteomes" id="UP000005324"/>
    </source>
</evidence>
<feature type="non-terminal residue" evidence="3">
    <location>
        <position position="1"/>
    </location>
</feature>
<dbReference type="SUPFAM" id="SSF52172">
    <property type="entry name" value="CheY-like"/>
    <property type="match status" value="1"/>
</dbReference>
<dbReference type="Proteomes" id="UP000005324">
    <property type="component" value="Unassembled WGS sequence"/>
</dbReference>
<evidence type="ECO:0000256" key="1">
    <source>
        <dbReference type="PROSITE-ProRule" id="PRU00169"/>
    </source>
</evidence>
<gene>
    <name evidence="3" type="primary">cheB</name>
    <name evidence="3" type="ORF">HMPREF0731_3353</name>
</gene>
<dbReference type="EMBL" id="ADVL01000665">
    <property type="protein sequence ID" value="EFH10429.1"/>
    <property type="molecule type" value="Genomic_DNA"/>
</dbReference>
<dbReference type="PANTHER" id="PTHR42872:SF6">
    <property type="entry name" value="PROTEIN-GLUTAMATE METHYLESTERASE_PROTEIN-GLUTAMINE GLUTAMINASE"/>
    <property type="match status" value="1"/>
</dbReference>
<dbReference type="PANTHER" id="PTHR42872">
    <property type="entry name" value="PROTEIN-GLUTAMATE METHYLESTERASE/PROTEIN-GLUTAMINE GLUTAMINASE"/>
    <property type="match status" value="1"/>
</dbReference>
<dbReference type="Gene3D" id="3.40.50.2300">
    <property type="match status" value="1"/>
</dbReference>
<proteinExistence type="predicted"/>
<feature type="domain" description="Response regulatory" evidence="2">
    <location>
        <begin position="13"/>
        <end position="130"/>
    </location>
</feature>
<comment type="caution">
    <text evidence="3">The sequence shown here is derived from an EMBL/GenBank/DDBJ whole genome shotgun (WGS) entry which is preliminary data.</text>
</comment>
<dbReference type="HOGENOM" id="CLU_1735405_0_0_5"/>
<sequence length="150" mass="15442">ARPTAAADTTRLRALVVDDSAMMRRLVRETLSGDPAFAVVGEAGDGRAALALMAELRPDLTMLDIEMPVLDGIGTLREWALSGHGAVVIVSSAARPGSELAALARRLGASAVVGKPSGAFSPDLRDRQGEAILRAARRATFLPAAAGAEG</sequence>
<dbReference type="Pfam" id="PF00072">
    <property type="entry name" value="Response_reg"/>
    <property type="match status" value="1"/>
</dbReference>
<dbReference type="RefSeq" id="WP_007002383.1">
    <property type="nucleotide sequence ID" value="NZ_GG770777.1"/>
</dbReference>
<dbReference type="SMART" id="SM00448">
    <property type="entry name" value="REC"/>
    <property type="match status" value="1"/>
</dbReference>
<keyword evidence="1" id="KW-0597">Phosphoprotein</keyword>
<protein>
    <submittedName>
        <fullName evidence="3">Response regulator receiver domain protein</fullName>
        <ecNumber evidence="3">3.1.1.61</ecNumber>
    </submittedName>
</protein>
<name>D5RQJ1_9PROT</name>
<dbReference type="InterPro" id="IPR001789">
    <property type="entry name" value="Sig_transdc_resp-reg_receiver"/>
</dbReference>
<dbReference type="GO" id="GO:0008984">
    <property type="term" value="F:protein-glutamate methylesterase activity"/>
    <property type="evidence" value="ECO:0007669"/>
    <property type="project" value="UniProtKB-EC"/>
</dbReference>
<dbReference type="CDD" id="cd17541">
    <property type="entry name" value="REC_CheB-like"/>
    <property type="match status" value="1"/>
</dbReference>
<dbReference type="EC" id="3.1.1.61" evidence="3"/>
<organism evidence="3 4">
    <name type="scientific">Pseudoroseomonas cervicalis ATCC 49957</name>
    <dbReference type="NCBI Taxonomy" id="525371"/>
    <lineage>
        <taxon>Bacteria</taxon>
        <taxon>Pseudomonadati</taxon>
        <taxon>Pseudomonadota</taxon>
        <taxon>Alphaproteobacteria</taxon>
        <taxon>Acetobacterales</taxon>
        <taxon>Roseomonadaceae</taxon>
        <taxon>Roseomonas</taxon>
    </lineage>
</organism>
<keyword evidence="3" id="KW-0378">Hydrolase</keyword>
<feature type="modified residue" description="4-aspartylphosphate" evidence="1">
    <location>
        <position position="64"/>
    </location>
</feature>
<keyword evidence="4" id="KW-1185">Reference proteome</keyword>
<dbReference type="PROSITE" id="PS50110">
    <property type="entry name" value="RESPONSE_REGULATORY"/>
    <property type="match status" value="1"/>
</dbReference>
<dbReference type="InterPro" id="IPR011006">
    <property type="entry name" value="CheY-like_superfamily"/>
</dbReference>
<dbReference type="GO" id="GO:0000160">
    <property type="term" value="P:phosphorelay signal transduction system"/>
    <property type="evidence" value="ECO:0007669"/>
    <property type="project" value="InterPro"/>
</dbReference>
<dbReference type="AlphaFoldDB" id="D5RQJ1"/>
<reference evidence="3 4" key="1">
    <citation type="submission" date="2010-04" db="EMBL/GenBank/DDBJ databases">
        <authorList>
            <person name="Qin X."/>
            <person name="Bachman B."/>
            <person name="Battles P."/>
            <person name="Bell A."/>
            <person name="Bess C."/>
            <person name="Bickham C."/>
            <person name="Chaboub L."/>
            <person name="Chen D."/>
            <person name="Coyle M."/>
            <person name="Deiros D.R."/>
            <person name="Dinh H."/>
            <person name="Forbes L."/>
            <person name="Fowler G."/>
            <person name="Francisco L."/>
            <person name="Fu Q."/>
            <person name="Gubbala S."/>
            <person name="Hale W."/>
            <person name="Han Y."/>
            <person name="Hemphill L."/>
            <person name="Highlander S.K."/>
            <person name="Hirani K."/>
            <person name="Hogues M."/>
            <person name="Jackson L."/>
            <person name="Jakkamsetti A."/>
            <person name="Javaid M."/>
            <person name="Jiang H."/>
            <person name="Korchina V."/>
            <person name="Kovar C."/>
            <person name="Lara F."/>
            <person name="Lee S."/>
            <person name="Mata R."/>
            <person name="Mathew T."/>
            <person name="Moen C."/>
            <person name="Morales K."/>
            <person name="Munidasa M."/>
            <person name="Nazareth L."/>
            <person name="Ngo R."/>
            <person name="Nguyen L."/>
            <person name="Okwuonu G."/>
            <person name="Ongeri F."/>
            <person name="Patil S."/>
            <person name="Petrosino J."/>
            <person name="Pham C."/>
            <person name="Pham P."/>
            <person name="Pu L.-L."/>
            <person name="Puazo M."/>
            <person name="Raj R."/>
            <person name="Reid J."/>
            <person name="Rouhana J."/>
            <person name="Saada N."/>
            <person name="Shang Y."/>
            <person name="Simmons D."/>
            <person name="Thornton R."/>
            <person name="Warren J."/>
            <person name="Weissenberger G."/>
            <person name="Zhang J."/>
            <person name="Zhang L."/>
            <person name="Zhou C."/>
            <person name="Zhu D."/>
            <person name="Muzny D."/>
            <person name="Worley K."/>
            <person name="Gibbs R."/>
        </authorList>
    </citation>
    <scope>NUCLEOTIDE SEQUENCE [LARGE SCALE GENOMIC DNA]</scope>
    <source>
        <strain evidence="3 4">ATCC 49957</strain>
    </source>
</reference>
<evidence type="ECO:0000259" key="2">
    <source>
        <dbReference type="PROSITE" id="PS50110"/>
    </source>
</evidence>
<evidence type="ECO:0000313" key="3">
    <source>
        <dbReference type="EMBL" id="EFH10429.1"/>
    </source>
</evidence>